<keyword evidence="3" id="KW-1185">Reference proteome</keyword>
<dbReference type="RefSeq" id="WP_120043735.1">
    <property type="nucleotide sequence ID" value="NZ_QZFU01000036.1"/>
</dbReference>
<accession>A0A3A4JNX3</accession>
<protein>
    <submittedName>
        <fullName evidence="2">Alpha/beta hydrolase</fullName>
    </submittedName>
</protein>
<dbReference type="PANTHER" id="PTHR43798:SF29">
    <property type="entry name" value="AB HYDROLASE-1 DOMAIN-CONTAINING PROTEIN"/>
    <property type="match status" value="1"/>
</dbReference>
<evidence type="ECO:0000313" key="3">
    <source>
        <dbReference type="Proteomes" id="UP000266677"/>
    </source>
</evidence>
<dbReference type="Proteomes" id="UP000266677">
    <property type="component" value="Unassembled WGS sequence"/>
</dbReference>
<dbReference type="GO" id="GO:0016787">
    <property type="term" value="F:hydrolase activity"/>
    <property type="evidence" value="ECO:0007669"/>
    <property type="project" value="UniProtKB-KW"/>
</dbReference>
<name>A0A3A4JNX3_9NOCA</name>
<feature type="domain" description="AB hydrolase-1" evidence="1">
    <location>
        <begin position="24"/>
        <end position="256"/>
    </location>
</feature>
<dbReference type="EMBL" id="QZFU01000036">
    <property type="protein sequence ID" value="RJO70678.1"/>
    <property type="molecule type" value="Genomic_DNA"/>
</dbReference>
<proteinExistence type="predicted"/>
<dbReference type="PANTHER" id="PTHR43798">
    <property type="entry name" value="MONOACYLGLYCEROL LIPASE"/>
    <property type="match status" value="1"/>
</dbReference>
<dbReference type="AlphaFoldDB" id="A0A3A4JNX3"/>
<dbReference type="InterPro" id="IPR050266">
    <property type="entry name" value="AB_hydrolase_sf"/>
</dbReference>
<evidence type="ECO:0000259" key="1">
    <source>
        <dbReference type="Pfam" id="PF12697"/>
    </source>
</evidence>
<evidence type="ECO:0000313" key="2">
    <source>
        <dbReference type="EMBL" id="RJO70678.1"/>
    </source>
</evidence>
<dbReference type="Pfam" id="PF12697">
    <property type="entry name" value="Abhydrolase_6"/>
    <property type="match status" value="1"/>
</dbReference>
<organism evidence="2 3">
    <name type="scientific">Nocardia panacis</name>
    <dbReference type="NCBI Taxonomy" id="2340916"/>
    <lineage>
        <taxon>Bacteria</taxon>
        <taxon>Bacillati</taxon>
        <taxon>Actinomycetota</taxon>
        <taxon>Actinomycetes</taxon>
        <taxon>Mycobacteriales</taxon>
        <taxon>Nocardiaceae</taxon>
        <taxon>Nocardia</taxon>
    </lineage>
</organism>
<dbReference type="InterPro" id="IPR000073">
    <property type="entry name" value="AB_hydrolase_1"/>
</dbReference>
<comment type="caution">
    <text evidence="2">The sequence shown here is derived from an EMBL/GenBank/DDBJ whole genome shotgun (WGS) entry which is preliminary data.</text>
</comment>
<dbReference type="SUPFAM" id="SSF53474">
    <property type="entry name" value="alpha/beta-Hydrolases"/>
    <property type="match status" value="1"/>
</dbReference>
<reference evidence="2 3" key="1">
    <citation type="submission" date="2018-09" db="EMBL/GenBank/DDBJ databases">
        <title>YIM PH21274 draft genome.</title>
        <authorList>
            <person name="Miao C."/>
        </authorList>
    </citation>
    <scope>NUCLEOTIDE SEQUENCE [LARGE SCALE GENOMIC DNA]</scope>
    <source>
        <strain evidence="2 3">YIM PH 21724</strain>
    </source>
</reference>
<keyword evidence="2" id="KW-0378">Hydrolase</keyword>
<sequence length="271" mass="28829">MPYVSSADRVRIFFTDSGGSGRPVVFGHGFFMDSVMFGPQAAHLIARGFRVLCWDARGHGATKSDPDVPFTYWDSARDLLAVMDAAGIHRATLAGMSQGGYVALRVALLAAERVEALVLFDTEAGASTTAEKASYRELFAAWTNPEVPLDFLADRLAPRLIGGTSTDHGLWRAKWAASDRGAIRAAAECLVERDCLLDRLAEIACPALVLRGEFDESSTATKSEALAVGLRGAGPVVTVRGAGHAPNWTHPAAVNQVLAGFVTETTGNSRP</sequence>
<dbReference type="PRINTS" id="PR00111">
    <property type="entry name" value="ABHYDROLASE"/>
</dbReference>
<gene>
    <name evidence="2" type="ORF">D5S18_26070</name>
</gene>
<dbReference type="InterPro" id="IPR029058">
    <property type="entry name" value="AB_hydrolase_fold"/>
</dbReference>
<dbReference type="Gene3D" id="3.40.50.1820">
    <property type="entry name" value="alpha/beta hydrolase"/>
    <property type="match status" value="1"/>
</dbReference>
<dbReference type="OrthoDB" id="495620at2"/>